<proteinExistence type="predicted"/>
<evidence type="ECO:0000256" key="4">
    <source>
        <dbReference type="ARBA" id="ARBA00022618"/>
    </source>
</evidence>
<dbReference type="GO" id="GO:0008955">
    <property type="term" value="F:peptidoglycan glycosyltransferase activity"/>
    <property type="evidence" value="ECO:0007669"/>
    <property type="project" value="UniProtKB-EC"/>
</dbReference>
<dbReference type="EMBL" id="UINC01001434">
    <property type="protein sequence ID" value="SUZ80614.1"/>
    <property type="molecule type" value="Genomic_DNA"/>
</dbReference>
<accession>A0A381QNV3</accession>
<keyword evidence="13" id="KW-0961">Cell wall biogenesis/degradation</keyword>
<dbReference type="GO" id="GO:0005886">
    <property type="term" value="C:plasma membrane"/>
    <property type="evidence" value="ECO:0007669"/>
    <property type="project" value="UniProtKB-SubCell"/>
</dbReference>
<dbReference type="GO" id="GO:0015648">
    <property type="term" value="F:lipid-linked peptidoglycan transporter activity"/>
    <property type="evidence" value="ECO:0007669"/>
    <property type="project" value="TreeGrafter"/>
</dbReference>
<dbReference type="InterPro" id="IPR018365">
    <property type="entry name" value="Cell_cycle_FtsW-rel_CS"/>
</dbReference>
<keyword evidence="7 17" id="KW-0812">Transmembrane</keyword>
<evidence type="ECO:0000256" key="1">
    <source>
        <dbReference type="ARBA" id="ARBA00004651"/>
    </source>
</evidence>
<evidence type="ECO:0000313" key="18">
    <source>
        <dbReference type="EMBL" id="SUZ80614.1"/>
    </source>
</evidence>
<evidence type="ECO:0000256" key="3">
    <source>
        <dbReference type="ARBA" id="ARBA00022475"/>
    </source>
</evidence>
<keyword evidence="3" id="KW-1003">Cell membrane</keyword>
<feature type="transmembrane region" description="Helical" evidence="17">
    <location>
        <begin position="175"/>
        <end position="195"/>
    </location>
</feature>
<dbReference type="EC" id="2.4.99.28" evidence="15"/>
<feature type="transmembrane region" description="Helical" evidence="17">
    <location>
        <begin position="65"/>
        <end position="85"/>
    </location>
</feature>
<evidence type="ECO:0000256" key="2">
    <source>
        <dbReference type="ARBA" id="ARBA00004752"/>
    </source>
</evidence>
<evidence type="ECO:0000256" key="9">
    <source>
        <dbReference type="ARBA" id="ARBA00022984"/>
    </source>
</evidence>
<evidence type="ECO:0000256" key="10">
    <source>
        <dbReference type="ARBA" id="ARBA00022989"/>
    </source>
</evidence>
<evidence type="ECO:0000256" key="13">
    <source>
        <dbReference type="ARBA" id="ARBA00023316"/>
    </source>
</evidence>
<dbReference type="PANTHER" id="PTHR30474:SF2">
    <property type="entry name" value="PEPTIDOGLYCAN GLYCOSYLTRANSFERASE FTSW-RELATED"/>
    <property type="match status" value="1"/>
</dbReference>
<protein>
    <recommendedName>
        <fullName evidence="15">peptidoglycan glycosyltransferase</fullName>
        <ecNumber evidence="15">2.4.99.28</ecNumber>
    </recommendedName>
    <alternativeName>
        <fullName evidence="14">Peptidoglycan polymerase</fullName>
    </alternativeName>
</protein>
<keyword evidence="12" id="KW-0131">Cell cycle</keyword>
<dbReference type="PROSITE" id="PS00428">
    <property type="entry name" value="FTSW_RODA_SPOVE"/>
    <property type="match status" value="1"/>
</dbReference>
<gene>
    <name evidence="18" type="ORF">METZ01_LOCUS33468</name>
</gene>
<sequence>MTLGFAWLSALVIGLIMVASASSAFDVTGMSYGVRHAVYVLLSICSFGIVVSLPLKLWERGHKTCLFSALLLAVVVLIPSIGTVVNGSRRWIDFGVFTLQASEWIKFLVLVYISGFLSRANDDIKLGGKELLRPILWLVPIFFLILIEPDFGALVVLMVLITGLLFIVGVRLQRFFVLAIFIGFVLATLLAISPYRVERFAAFLDPWASPFGSGYQLTQALIAFGRGEIMGIGLGDGIQKLFYLPEAHNDFIFAVIAEELGLIGAIFVLALLGFIVLRGFRIARKALEADRPFAGYLAYGASLLIGAQVLINVGVNTGVLPTKGLTLPFISYGGNSLLVCSMLMGLIQRVRFEALARTARGHTS</sequence>
<keyword evidence="11 17" id="KW-0472">Membrane</keyword>
<organism evidence="18">
    <name type="scientific">marine metagenome</name>
    <dbReference type="NCBI Taxonomy" id="408172"/>
    <lineage>
        <taxon>unclassified sequences</taxon>
        <taxon>metagenomes</taxon>
        <taxon>ecological metagenomes</taxon>
    </lineage>
</organism>
<feature type="transmembrane region" description="Helical" evidence="17">
    <location>
        <begin position="97"/>
        <end position="118"/>
    </location>
</feature>
<dbReference type="PANTHER" id="PTHR30474">
    <property type="entry name" value="CELL CYCLE PROTEIN"/>
    <property type="match status" value="1"/>
</dbReference>
<comment type="catalytic activity">
    <reaction evidence="16">
        <text>[GlcNAc-(1-&gt;4)-Mur2Ac(oyl-L-Ala-gamma-D-Glu-L-Lys-D-Ala-D-Ala)](n)-di-trans,octa-cis-undecaprenyl diphosphate + beta-D-GlcNAc-(1-&gt;4)-Mur2Ac(oyl-L-Ala-gamma-D-Glu-L-Lys-D-Ala-D-Ala)-di-trans,octa-cis-undecaprenyl diphosphate = [GlcNAc-(1-&gt;4)-Mur2Ac(oyl-L-Ala-gamma-D-Glu-L-Lys-D-Ala-D-Ala)](n+1)-di-trans,octa-cis-undecaprenyl diphosphate + di-trans,octa-cis-undecaprenyl diphosphate + H(+)</text>
        <dbReference type="Rhea" id="RHEA:23708"/>
        <dbReference type="Rhea" id="RHEA-COMP:9602"/>
        <dbReference type="Rhea" id="RHEA-COMP:9603"/>
        <dbReference type="ChEBI" id="CHEBI:15378"/>
        <dbReference type="ChEBI" id="CHEBI:58405"/>
        <dbReference type="ChEBI" id="CHEBI:60033"/>
        <dbReference type="ChEBI" id="CHEBI:78435"/>
        <dbReference type="EC" id="2.4.99.28"/>
    </reaction>
</comment>
<keyword evidence="8" id="KW-0133">Cell shape</keyword>
<dbReference type="InterPro" id="IPR013437">
    <property type="entry name" value="FtsW"/>
</dbReference>
<comment type="pathway">
    <text evidence="2">Cell wall biogenesis; peptidoglycan biosynthesis.</text>
</comment>
<dbReference type="GO" id="GO:0051301">
    <property type="term" value="P:cell division"/>
    <property type="evidence" value="ECO:0007669"/>
    <property type="project" value="UniProtKB-KW"/>
</dbReference>
<dbReference type="GO" id="GO:0032153">
    <property type="term" value="C:cell division site"/>
    <property type="evidence" value="ECO:0007669"/>
    <property type="project" value="TreeGrafter"/>
</dbReference>
<dbReference type="GO" id="GO:0071555">
    <property type="term" value="P:cell wall organization"/>
    <property type="evidence" value="ECO:0007669"/>
    <property type="project" value="UniProtKB-KW"/>
</dbReference>
<evidence type="ECO:0000256" key="5">
    <source>
        <dbReference type="ARBA" id="ARBA00022676"/>
    </source>
</evidence>
<reference evidence="18" key="1">
    <citation type="submission" date="2018-05" db="EMBL/GenBank/DDBJ databases">
        <authorList>
            <person name="Lanie J.A."/>
            <person name="Ng W.-L."/>
            <person name="Kazmierczak K.M."/>
            <person name="Andrzejewski T.M."/>
            <person name="Davidsen T.M."/>
            <person name="Wayne K.J."/>
            <person name="Tettelin H."/>
            <person name="Glass J.I."/>
            <person name="Rusch D."/>
            <person name="Podicherti R."/>
            <person name="Tsui H.-C.T."/>
            <person name="Winkler M.E."/>
        </authorList>
    </citation>
    <scope>NUCLEOTIDE SEQUENCE</scope>
</reference>
<feature type="transmembrane region" description="Helical" evidence="17">
    <location>
        <begin position="327"/>
        <end position="347"/>
    </location>
</feature>
<feature type="transmembrane region" description="Helical" evidence="17">
    <location>
        <begin position="251"/>
        <end position="276"/>
    </location>
</feature>
<keyword evidence="4" id="KW-0132">Cell division</keyword>
<dbReference type="NCBIfam" id="TIGR02614">
    <property type="entry name" value="ftsW"/>
    <property type="match status" value="1"/>
</dbReference>
<dbReference type="GO" id="GO:0009252">
    <property type="term" value="P:peptidoglycan biosynthetic process"/>
    <property type="evidence" value="ECO:0007669"/>
    <property type="project" value="UniProtKB-KW"/>
</dbReference>
<evidence type="ECO:0000256" key="17">
    <source>
        <dbReference type="SAM" id="Phobius"/>
    </source>
</evidence>
<evidence type="ECO:0000256" key="16">
    <source>
        <dbReference type="ARBA" id="ARBA00049902"/>
    </source>
</evidence>
<evidence type="ECO:0000256" key="11">
    <source>
        <dbReference type="ARBA" id="ARBA00023136"/>
    </source>
</evidence>
<dbReference type="InterPro" id="IPR001182">
    <property type="entry name" value="FtsW/RodA"/>
</dbReference>
<evidence type="ECO:0000256" key="14">
    <source>
        <dbReference type="ARBA" id="ARBA00032370"/>
    </source>
</evidence>
<feature type="transmembrane region" description="Helical" evidence="17">
    <location>
        <begin position="34"/>
        <end position="53"/>
    </location>
</feature>
<feature type="transmembrane region" description="Helical" evidence="17">
    <location>
        <begin position="130"/>
        <end position="147"/>
    </location>
</feature>
<keyword evidence="10 17" id="KW-1133">Transmembrane helix</keyword>
<evidence type="ECO:0000256" key="8">
    <source>
        <dbReference type="ARBA" id="ARBA00022960"/>
    </source>
</evidence>
<feature type="transmembrane region" description="Helical" evidence="17">
    <location>
        <begin position="296"/>
        <end position="315"/>
    </location>
</feature>
<evidence type="ECO:0000256" key="15">
    <source>
        <dbReference type="ARBA" id="ARBA00044770"/>
    </source>
</evidence>
<keyword evidence="9" id="KW-0573">Peptidoglycan synthesis</keyword>
<evidence type="ECO:0000256" key="7">
    <source>
        <dbReference type="ARBA" id="ARBA00022692"/>
    </source>
</evidence>
<dbReference type="AlphaFoldDB" id="A0A381QNV3"/>
<dbReference type="GO" id="GO:0008360">
    <property type="term" value="P:regulation of cell shape"/>
    <property type="evidence" value="ECO:0007669"/>
    <property type="project" value="UniProtKB-KW"/>
</dbReference>
<comment type="subcellular location">
    <subcellularLocation>
        <location evidence="1">Cell membrane</location>
        <topology evidence="1">Multi-pass membrane protein</topology>
    </subcellularLocation>
</comment>
<keyword evidence="6" id="KW-0808">Transferase</keyword>
<feature type="transmembrane region" description="Helical" evidence="17">
    <location>
        <begin position="153"/>
        <end position="170"/>
    </location>
</feature>
<evidence type="ECO:0000256" key="12">
    <source>
        <dbReference type="ARBA" id="ARBA00023306"/>
    </source>
</evidence>
<keyword evidence="5" id="KW-0328">Glycosyltransferase</keyword>
<evidence type="ECO:0000256" key="6">
    <source>
        <dbReference type="ARBA" id="ARBA00022679"/>
    </source>
</evidence>
<name>A0A381QNV3_9ZZZZ</name>
<dbReference type="Pfam" id="PF01098">
    <property type="entry name" value="FTSW_RODA_SPOVE"/>
    <property type="match status" value="1"/>
</dbReference>